<proteinExistence type="inferred from homology"/>
<dbReference type="Proteomes" id="UP001516023">
    <property type="component" value="Unassembled WGS sequence"/>
</dbReference>
<dbReference type="GO" id="GO:0099023">
    <property type="term" value="C:vesicle tethering complex"/>
    <property type="evidence" value="ECO:0007669"/>
    <property type="project" value="UniProtKB-ARBA"/>
</dbReference>
<dbReference type="AlphaFoldDB" id="A0ABD3NZ23"/>
<dbReference type="PANTHER" id="PTHR12811">
    <property type="entry name" value="VACUOLAR PROTEIN SORTING VPS16"/>
    <property type="match status" value="1"/>
</dbReference>
<evidence type="ECO:0000259" key="4">
    <source>
        <dbReference type="Pfam" id="PF04841"/>
    </source>
</evidence>
<dbReference type="InterPro" id="IPR016534">
    <property type="entry name" value="VPS16"/>
</dbReference>
<evidence type="ECO:0000256" key="1">
    <source>
        <dbReference type="ARBA" id="ARBA00009250"/>
    </source>
</evidence>
<feature type="domain" description="Vps16 C-terminal" evidence="3">
    <location>
        <begin position="929"/>
        <end position="1133"/>
    </location>
</feature>
<evidence type="ECO:0000259" key="3">
    <source>
        <dbReference type="Pfam" id="PF04840"/>
    </source>
</evidence>
<dbReference type="InterPro" id="IPR038132">
    <property type="entry name" value="Vps16_C_sf"/>
</dbReference>
<feature type="domain" description="Vps16 N-terminal" evidence="4">
    <location>
        <begin position="470"/>
        <end position="550"/>
    </location>
</feature>
<keyword evidence="6" id="KW-1185">Reference proteome</keyword>
<dbReference type="InterPro" id="IPR006926">
    <property type="entry name" value="Vps16_N"/>
</dbReference>
<dbReference type="SUPFAM" id="SSF50978">
    <property type="entry name" value="WD40 repeat-like"/>
    <property type="match status" value="1"/>
</dbReference>
<reference evidence="5 6" key="1">
    <citation type="journal article" date="2020" name="G3 (Bethesda)">
        <title>Improved Reference Genome for Cyclotella cryptica CCMP332, a Model for Cell Wall Morphogenesis, Salinity Adaptation, and Lipid Production in Diatoms (Bacillariophyta).</title>
        <authorList>
            <person name="Roberts W.R."/>
            <person name="Downey K.M."/>
            <person name="Ruck E.C."/>
            <person name="Traller J.C."/>
            <person name="Alverson A.J."/>
        </authorList>
    </citation>
    <scope>NUCLEOTIDE SEQUENCE [LARGE SCALE GENOMIC DNA]</scope>
    <source>
        <strain evidence="5 6">CCMP332</strain>
    </source>
</reference>
<dbReference type="GO" id="GO:0005768">
    <property type="term" value="C:endosome"/>
    <property type="evidence" value="ECO:0007669"/>
    <property type="project" value="UniProtKB-ARBA"/>
</dbReference>
<dbReference type="Pfam" id="PF04840">
    <property type="entry name" value="Vps16_C"/>
    <property type="match status" value="1"/>
</dbReference>
<accession>A0ABD3NZ23</accession>
<dbReference type="FunFam" id="1.10.150.780:FF:000003">
    <property type="entry name" value="Vacuolar protein sorting-associated protein 16, putative"/>
    <property type="match status" value="1"/>
</dbReference>
<evidence type="ECO:0000313" key="6">
    <source>
        <dbReference type="Proteomes" id="UP001516023"/>
    </source>
</evidence>
<protein>
    <submittedName>
        <fullName evidence="5">Uncharacterized protein</fullName>
    </submittedName>
</protein>
<evidence type="ECO:0000256" key="2">
    <source>
        <dbReference type="SAM" id="MobiDB-lite"/>
    </source>
</evidence>
<comment type="caution">
    <text evidence="5">The sequence shown here is derived from an EMBL/GenBank/DDBJ whole genome shotgun (WGS) entry which is preliminary data.</text>
</comment>
<dbReference type="Pfam" id="PF04841">
    <property type="entry name" value="Vps16_N"/>
    <property type="match status" value="2"/>
</dbReference>
<dbReference type="EMBL" id="JABMIG020000350">
    <property type="protein sequence ID" value="KAL3780406.1"/>
    <property type="molecule type" value="Genomic_DNA"/>
</dbReference>
<dbReference type="Gene3D" id="1.10.150.780">
    <property type="entry name" value="Vps16, C-terminal region"/>
    <property type="match status" value="1"/>
</dbReference>
<organism evidence="5 6">
    <name type="scientific">Cyclotella cryptica</name>
    <dbReference type="NCBI Taxonomy" id="29204"/>
    <lineage>
        <taxon>Eukaryota</taxon>
        <taxon>Sar</taxon>
        <taxon>Stramenopiles</taxon>
        <taxon>Ochrophyta</taxon>
        <taxon>Bacillariophyta</taxon>
        <taxon>Coscinodiscophyceae</taxon>
        <taxon>Thalassiosirophycidae</taxon>
        <taxon>Stephanodiscales</taxon>
        <taxon>Stephanodiscaceae</taxon>
        <taxon>Cyclotella</taxon>
    </lineage>
</organism>
<dbReference type="PIRSF" id="PIRSF007949">
    <property type="entry name" value="VPS16"/>
    <property type="match status" value="1"/>
</dbReference>
<dbReference type="InterPro" id="IPR036322">
    <property type="entry name" value="WD40_repeat_dom_sf"/>
</dbReference>
<dbReference type="InterPro" id="IPR006925">
    <property type="entry name" value="Vps16_C"/>
</dbReference>
<evidence type="ECO:0000313" key="5">
    <source>
        <dbReference type="EMBL" id="KAL3780406.1"/>
    </source>
</evidence>
<dbReference type="PANTHER" id="PTHR12811:SF0">
    <property type="entry name" value="VACUOLAR PROTEIN SORTING-ASSOCIATED PROTEIN 16 HOMOLOG"/>
    <property type="match status" value="1"/>
</dbReference>
<feature type="region of interest" description="Disordered" evidence="2">
    <location>
        <begin position="90"/>
        <end position="117"/>
    </location>
</feature>
<feature type="domain" description="Vps16 N-terminal" evidence="4">
    <location>
        <begin position="572"/>
        <end position="637"/>
    </location>
</feature>
<dbReference type="GO" id="GO:0016020">
    <property type="term" value="C:membrane"/>
    <property type="evidence" value="ECO:0007669"/>
    <property type="project" value="UniProtKB-ARBA"/>
</dbReference>
<sequence>MNLICQYNMVKQSEKWAGVSIYSRQLPGTAFHLGRPFHLFRFACLLHPEQIIDDSNDDRDDTMQWQDLGDLPYRRIRLYSNVVWGREDHAASSDAATTNNPVDHPQQQQQPSSKEERFGLSWYPKPYVDTLRAHQSSVLGRHDNDTDTPHVRSSSTLAALLSTTTVTFVAACPNGGPIASVTAPLTTNSAGFGSKTTLRILQNGGGLVACISFPPRDVVVMTTTSSSTTIPGSKFAATMMNPGDILTVGWTARCILVVVLRNSLTLCYDMEGRVVLPPFYALMDRSLVGGKQVGSSSSSSSGTTLLEASVYEGGVAVLGTNGNAAVVELFDEHDDPSYADGADVTSWRVVSSSVSSLGKGDAVSSSPTSSTNFAMTPPPHYALVTPLPTGMFAKSKHFSYGCIAVLPRQYAPSRRPELFLSTSDGSVVVAEVLPSTSPNNGLTDVDCRFKIGQAVGSSSGGGGTHPSPSPIVSMSFAPNGRFLACFTANSVLAVLSTTFESIVLEFDTSAGGSSPPRSMGWCGEDSVVMYMKNLGVLMVGPYGDWLRFPCGQEEDGAGGDHVYLVPEMDCCPGALLLDASDAFDAGSPNAEEAARSITQQEGLLEEAIRQCIAAAEGEFDIKLQKRLLRAASYGLHFACRDENSYSRKTGRPSPEAVTFVKAARKLRTLNAIRKPSTGFAMTSAQYDSVTPKGVVARLMAAGHPSLASCISEYLRLGRQVRDYARAMKAAAFVTSCSALSSTNASFSIMTDSQIAEEAIRIIRGETKGAEKLSEKERQTSVAQPSSGMYSSVALAAHRAGRRGVADLLIMLEQSPVDKVHALLSIGSYADAAAVAARARDPDLIFAAMSAYDRSVSDNDDGKNTYFSGVINKFPMEAVNMLTAYFSRIAGLGGDVKPMVSILLRRQRHAEAGSKMAKRAMALVQNASSIMAENELEDQKVETLKEASNIFSLAGKDCAFQKACTDDYIDLIADQEQLRQQYGTIDVAPPSSSVTSTITSILQYAATNPRSAHLLFSDADKLAKKYKVSEKRLWHVKVHAFSSSGQWAVLRNFADSRTKSPIGMKPFALAAIRGRQGEAEIMHYVGRMQGQSDGEDRYELFCEAGMWRKAVDEAVKLGDGRRIAHVRSVCNSIDIQNLCDKYI</sequence>
<comment type="similarity">
    <text evidence="1">Belongs to the VPS16 family.</text>
</comment>
<gene>
    <name evidence="5" type="ORF">HJC23_004343</name>
</gene>
<name>A0ABD3NZ23_9STRA</name>